<dbReference type="InterPro" id="IPR044068">
    <property type="entry name" value="CB"/>
</dbReference>
<dbReference type="PANTHER" id="PTHR30349:SF64">
    <property type="entry name" value="PROPHAGE INTEGRASE INTD-RELATED"/>
    <property type="match status" value="1"/>
</dbReference>
<evidence type="ECO:0008006" key="8">
    <source>
        <dbReference type="Google" id="ProtNLM"/>
    </source>
</evidence>
<dbReference type="GO" id="GO:0015074">
    <property type="term" value="P:DNA integration"/>
    <property type="evidence" value="ECO:0007669"/>
    <property type="project" value="InterPro"/>
</dbReference>
<evidence type="ECO:0000256" key="3">
    <source>
        <dbReference type="PROSITE-ProRule" id="PRU01248"/>
    </source>
</evidence>
<comment type="caution">
    <text evidence="6">The sequence shown here is derived from an EMBL/GenBank/DDBJ whole genome shotgun (WGS) entry which is preliminary data.</text>
</comment>
<evidence type="ECO:0000259" key="5">
    <source>
        <dbReference type="PROSITE" id="PS51900"/>
    </source>
</evidence>
<dbReference type="InterPro" id="IPR002104">
    <property type="entry name" value="Integrase_catalytic"/>
</dbReference>
<name>A0A5J5KVE7_9MICC</name>
<feature type="domain" description="Tyr recombinase" evidence="4">
    <location>
        <begin position="169"/>
        <end position="333"/>
    </location>
</feature>
<keyword evidence="2" id="KW-0233">DNA recombination</keyword>
<dbReference type="Proteomes" id="UP000325957">
    <property type="component" value="Unassembled WGS sequence"/>
</dbReference>
<dbReference type="PROSITE" id="PS51900">
    <property type="entry name" value="CB"/>
    <property type="match status" value="1"/>
</dbReference>
<dbReference type="PROSITE" id="PS51898">
    <property type="entry name" value="TYR_RECOMBINASE"/>
    <property type="match status" value="1"/>
</dbReference>
<evidence type="ECO:0000256" key="1">
    <source>
        <dbReference type="ARBA" id="ARBA00023125"/>
    </source>
</evidence>
<accession>A0A5J5KVE7</accession>
<organism evidence="6 7">
    <name type="scientific">Kocuria coralli</name>
    <dbReference type="NCBI Taxonomy" id="1461025"/>
    <lineage>
        <taxon>Bacteria</taxon>
        <taxon>Bacillati</taxon>
        <taxon>Actinomycetota</taxon>
        <taxon>Actinomycetes</taxon>
        <taxon>Micrococcales</taxon>
        <taxon>Micrococcaceae</taxon>
        <taxon>Kocuria</taxon>
    </lineage>
</organism>
<evidence type="ECO:0000313" key="6">
    <source>
        <dbReference type="EMBL" id="KAA9393554.1"/>
    </source>
</evidence>
<dbReference type="Gene3D" id="1.10.443.10">
    <property type="entry name" value="Intergrase catalytic core"/>
    <property type="match status" value="1"/>
</dbReference>
<dbReference type="PANTHER" id="PTHR30349">
    <property type="entry name" value="PHAGE INTEGRASE-RELATED"/>
    <property type="match status" value="1"/>
</dbReference>
<proteinExistence type="predicted"/>
<dbReference type="GO" id="GO:0003677">
    <property type="term" value="F:DNA binding"/>
    <property type="evidence" value="ECO:0007669"/>
    <property type="project" value="UniProtKB-UniRule"/>
</dbReference>
<evidence type="ECO:0000313" key="7">
    <source>
        <dbReference type="Proteomes" id="UP000325957"/>
    </source>
</evidence>
<dbReference type="Pfam" id="PF00589">
    <property type="entry name" value="Phage_integrase"/>
    <property type="match status" value="1"/>
</dbReference>
<evidence type="ECO:0000259" key="4">
    <source>
        <dbReference type="PROSITE" id="PS51898"/>
    </source>
</evidence>
<gene>
    <name evidence="6" type="ORF">FCK90_11215</name>
</gene>
<dbReference type="GO" id="GO:0006310">
    <property type="term" value="P:DNA recombination"/>
    <property type="evidence" value="ECO:0007669"/>
    <property type="project" value="UniProtKB-KW"/>
</dbReference>
<keyword evidence="7" id="KW-1185">Reference proteome</keyword>
<sequence length="339" mass="37556">MTVGTTPSSKKSPTEQIQTLSLSSELIARLRLHIPPSYPQVEAAHCETDALAGDYDRMDAPTTRIQAPHTPHPAWEDALADFTRWLIASGRRPATVDLRALWIRHLAAGVAPTGPWEITGQQIISWVATQTWAPNTRRSARTSIQRFFVWANLAGHRADNPSHLLISTKPPRAVSRPVPSDVLDRAIRQADPKARLMLLLGSRAGLRRSEIAALHSRDIEPGWLFVTGKGGQRRFIPIHEDLDPLLRAAKERGGWIFPGRFTGHCHHDHVAKTISRALGPGWSTHNLRHWFATTLYTSTGDLRAVQELLGHANIATTQIYVGIDRNTLLNAIRTLPSAA</sequence>
<feature type="domain" description="Core-binding (CB)" evidence="5">
    <location>
        <begin position="73"/>
        <end position="152"/>
    </location>
</feature>
<reference evidence="6 7" key="1">
    <citation type="submission" date="2019-05" db="EMBL/GenBank/DDBJ databases">
        <title>Kocuria coralli sp. nov., a novel actinobacterium isolated from coral reef seawater.</title>
        <authorList>
            <person name="Li J."/>
        </authorList>
    </citation>
    <scope>NUCLEOTIDE SEQUENCE [LARGE SCALE GENOMIC DNA]</scope>
    <source>
        <strain evidence="6 7">SCSIO 13007</strain>
    </source>
</reference>
<dbReference type="InterPro" id="IPR013762">
    <property type="entry name" value="Integrase-like_cat_sf"/>
</dbReference>
<dbReference type="AlphaFoldDB" id="A0A5J5KVE7"/>
<dbReference type="InterPro" id="IPR011010">
    <property type="entry name" value="DNA_brk_join_enz"/>
</dbReference>
<protein>
    <recommendedName>
        <fullName evidence="8">Integrase</fullName>
    </recommendedName>
</protein>
<dbReference type="EMBL" id="SZWF01000016">
    <property type="protein sequence ID" value="KAA9393554.1"/>
    <property type="molecule type" value="Genomic_DNA"/>
</dbReference>
<evidence type="ECO:0000256" key="2">
    <source>
        <dbReference type="ARBA" id="ARBA00023172"/>
    </source>
</evidence>
<dbReference type="InterPro" id="IPR050090">
    <property type="entry name" value="Tyrosine_recombinase_XerCD"/>
</dbReference>
<dbReference type="SUPFAM" id="SSF56349">
    <property type="entry name" value="DNA breaking-rejoining enzymes"/>
    <property type="match status" value="1"/>
</dbReference>
<keyword evidence="1 3" id="KW-0238">DNA-binding</keyword>